<keyword evidence="2" id="KW-1185">Reference proteome</keyword>
<gene>
    <name evidence="1" type="ORF">KC19_2G023200</name>
</gene>
<sequence length="99" mass="11724">MLPIYWDCCKSNTITQNLENLMSEQQLDVKFATITLVSTRPDSVTSHFVVASHFSSAFMTYRPRINRSKRPQYFEKSWTFYVFQIVNTDCRADFLRLLQ</sequence>
<proteinExistence type="predicted"/>
<dbReference type="EMBL" id="CM026422">
    <property type="protein sequence ID" value="KAG0585587.1"/>
    <property type="molecule type" value="Genomic_DNA"/>
</dbReference>
<comment type="caution">
    <text evidence="1">The sequence shown here is derived from an EMBL/GenBank/DDBJ whole genome shotgun (WGS) entry which is preliminary data.</text>
</comment>
<protein>
    <submittedName>
        <fullName evidence="1">Uncharacterized protein</fullName>
    </submittedName>
</protein>
<name>A0A8T0IRA5_CERPU</name>
<dbReference type="Proteomes" id="UP000822688">
    <property type="component" value="Chromosome 2"/>
</dbReference>
<reference evidence="1" key="1">
    <citation type="submission" date="2020-06" db="EMBL/GenBank/DDBJ databases">
        <title>WGS assembly of Ceratodon purpureus strain R40.</title>
        <authorList>
            <person name="Carey S.B."/>
            <person name="Jenkins J."/>
            <person name="Shu S."/>
            <person name="Lovell J.T."/>
            <person name="Sreedasyam A."/>
            <person name="Maumus F."/>
            <person name="Tiley G.P."/>
            <person name="Fernandez-Pozo N."/>
            <person name="Barry K."/>
            <person name="Chen C."/>
            <person name="Wang M."/>
            <person name="Lipzen A."/>
            <person name="Daum C."/>
            <person name="Saski C.A."/>
            <person name="Payton A.C."/>
            <person name="Mcbreen J.C."/>
            <person name="Conrad R.E."/>
            <person name="Kollar L.M."/>
            <person name="Olsson S."/>
            <person name="Huttunen S."/>
            <person name="Landis J.B."/>
            <person name="Wickett N.J."/>
            <person name="Johnson M.G."/>
            <person name="Rensing S.A."/>
            <person name="Grimwood J."/>
            <person name="Schmutz J."/>
            <person name="Mcdaniel S.F."/>
        </authorList>
    </citation>
    <scope>NUCLEOTIDE SEQUENCE</scope>
    <source>
        <strain evidence="1">R40</strain>
    </source>
</reference>
<dbReference type="AlphaFoldDB" id="A0A8T0IRA5"/>
<organism evidence="1 2">
    <name type="scientific">Ceratodon purpureus</name>
    <name type="common">Fire moss</name>
    <name type="synonym">Dicranum purpureum</name>
    <dbReference type="NCBI Taxonomy" id="3225"/>
    <lineage>
        <taxon>Eukaryota</taxon>
        <taxon>Viridiplantae</taxon>
        <taxon>Streptophyta</taxon>
        <taxon>Embryophyta</taxon>
        <taxon>Bryophyta</taxon>
        <taxon>Bryophytina</taxon>
        <taxon>Bryopsida</taxon>
        <taxon>Dicranidae</taxon>
        <taxon>Pseudoditrichales</taxon>
        <taxon>Ditrichaceae</taxon>
        <taxon>Ceratodon</taxon>
    </lineage>
</organism>
<evidence type="ECO:0000313" key="1">
    <source>
        <dbReference type="EMBL" id="KAG0585587.1"/>
    </source>
</evidence>
<evidence type="ECO:0000313" key="2">
    <source>
        <dbReference type="Proteomes" id="UP000822688"/>
    </source>
</evidence>
<accession>A0A8T0IRA5</accession>